<organism evidence="2 3">
    <name type="scientific">Tritrichomonas musculus</name>
    <dbReference type="NCBI Taxonomy" id="1915356"/>
    <lineage>
        <taxon>Eukaryota</taxon>
        <taxon>Metamonada</taxon>
        <taxon>Parabasalia</taxon>
        <taxon>Tritrichomonadida</taxon>
        <taxon>Tritrichomonadidae</taxon>
        <taxon>Tritrichomonas</taxon>
    </lineage>
</organism>
<name>A0ABR2JZR7_9EUKA</name>
<sequence>MNEEDLTISLKSSIEANKKIRLQTLAMIEEFQKEIPAPKFTKATLKFYKSLLKKTKNQTENIMEEIKEAKEKYKPSLNSQLEKVKKEVKIHTDQIEFLQSVRSFDIDSNSLDDLVDFLQNKISFIDNEIDENRKKVQALKSHLHELQVQNFEKRNKQAQEDWENELSLERERNEINAPIQRRHSEFIQSSLSDICSSKITLTRRNTCRDNIHAPKRTITGE</sequence>
<keyword evidence="3" id="KW-1185">Reference proteome</keyword>
<comment type="caution">
    <text evidence="2">The sequence shown here is derived from an EMBL/GenBank/DDBJ whole genome shotgun (WGS) entry which is preliminary data.</text>
</comment>
<evidence type="ECO:0000313" key="3">
    <source>
        <dbReference type="Proteomes" id="UP001470230"/>
    </source>
</evidence>
<evidence type="ECO:0000313" key="2">
    <source>
        <dbReference type="EMBL" id="KAK8884351.1"/>
    </source>
</evidence>
<reference evidence="2 3" key="1">
    <citation type="submission" date="2024-04" db="EMBL/GenBank/DDBJ databases">
        <title>Tritrichomonas musculus Genome.</title>
        <authorList>
            <person name="Alves-Ferreira E."/>
            <person name="Grigg M."/>
            <person name="Lorenzi H."/>
            <person name="Galac M."/>
        </authorList>
    </citation>
    <scope>NUCLEOTIDE SEQUENCE [LARGE SCALE GENOMIC DNA]</scope>
    <source>
        <strain evidence="2 3">EAF2021</strain>
    </source>
</reference>
<feature type="coiled-coil region" evidence="1">
    <location>
        <begin position="45"/>
        <end position="161"/>
    </location>
</feature>
<evidence type="ECO:0000256" key="1">
    <source>
        <dbReference type="SAM" id="Coils"/>
    </source>
</evidence>
<keyword evidence="1" id="KW-0175">Coiled coil</keyword>
<dbReference type="Proteomes" id="UP001470230">
    <property type="component" value="Unassembled WGS sequence"/>
</dbReference>
<protein>
    <submittedName>
        <fullName evidence="2">Uncharacterized protein</fullName>
    </submittedName>
</protein>
<proteinExistence type="predicted"/>
<accession>A0ABR2JZR7</accession>
<gene>
    <name evidence="2" type="ORF">M9Y10_043460</name>
</gene>
<dbReference type="EMBL" id="JAPFFF010000008">
    <property type="protein sequence ID" value="KAK8884351.1"/>
    <property type="molecule type" value="Genomic_DNA"/>
</dbReference>